<dbReference type="InterPro" id="IPR026765">
    <property type="entry name" value="Tmem163"/>
</dbReference>
<dbReference type="EMBL" id="JACHJP010000012">
    <property type="protein sequence ID" value="MBB4920092.1"/>
    <property type="molecule type" value="Genomic_DNA"/>
</dbReference>
<dbReference type="Gene3D" id="1.20.1510.10">
    <property type="entry name" value="Cation efflux protein transmembrane domain"/>
    <property type="match status" value="1"/>
</dbReference>
<dbReference type="SUPFAM" id="SSF161111">
    <property type="entry name" value="Cation efflux protein transmembrane domain-like"/>
    <property type="match status" value="1"/>
</dbReference>
<accession>A0A7W7QUN6</accession>
<evidence type="ECO:0000256" key="3">
    <source>
        <dbReference type="ARBA" id="ARBA00008731"/>
    </source>
</evidence>
<evidence type="ECO:0000256" key="5">
    <source>
        <dbReference type="ARBA" id="ARBA00022753"/>
    </source>
</evidence>
<reference evidence="12 13" key="1">
    <citation type="submission" date="2020-08" db="EMBL/GenBank/DDBJ databases">
        <title>Genomic Encyclopedia of Type Strains, Phase III (KMG-III): the genomes of soil and plant-associated and newly described type strains.</title>
        <authorList>
            <person name="Whitman W."/>
        </authorList>
    </citation>
    <scope>NUCLEOTIDE SEQUENCE [LARGE SCALE GENOMIC DNA]</scope>
    <source>
        <strain evidence="12 13">CECT 8840</strain>
    </source>
</reference>
<keyword evidence="8" id="KW-0770">Synapse</keyword>
<feature type="transmembrane region" description="Helical" evidence="11">
    <location>
        <begin position="129"/>
        <end position="148"/>
    </location>
</feature>
<evidence type="ECO:0000256" key="6">
    <source>
        <dbReference type="ARBA" id="ARBA00022833"/>
    </source>
</evidence>
<evidence type="ECO:0000256" key="10">
    <source>
        <dbReference type="ARBA" id="ARBA00023329"/>
    </source>
</evidence>
<dbReference type="RefSeq" id="WP_312863949.1">
    <property type="nucleotide sequence ID" value="NZ_JACHJP010000012.1"/>
</dbReference>
<comment type="similarity">
    <text evidence="3">Belongs to the TMEM163 family.</text>
</comment>
<dbReference type="InterPro" id="IPR027469">
    <property type="entry name" value="Cation_efflux_TMD_sf"/>
</dbReference>
<dbReference type="GO" id="GO:0008324">
    <property type="term" value="F:monoatomic cation transmembrane transporter activity"/>
    <property type="evidence" value="ECO:0007669"/>
    <property type="project" value="InterPro"/>
</dbReference>
<keyword evidence="13" id="KW-1185">Reference proteome</keyword>
<dbReference type="AlphaFoldDB" id="A0A7W7QUN6"/>
<keyword evidence="4 11" id="KW-0812">Transmembrane</keyword>
<evidence type="ECO:0000256" key="9">
    <source>
        <dbReference type="ARBA" id="ARBA00023136"/>
    </source>
</evidence>
<feature type="transmembrane region" description="Helical" evidence="11">
    <location>
        <begin position="96"/>
        <end position="117"/>
    </location>
</feature>
<dbReference type="PANTHER" id="PTHR31937:SF2">
    <property type="entry name" value="TRANSMEMBRANE PROTEIN 163"/>
    <property type="match status" value="1"/>
</dbReference>
<evidence type="ECO:0000256" key="7">
    <source>
        <dbReference type="ARBA" id="ARBA00022989"/>
    </source>
</evidence>
<feature type="transmembrane region" description="Helical" evidence="11">
    <location>
        <begin position="61"/>
        <end position="84"/>
    </location>
</feature>
<dbReference type="Proteomes" id="UP000552644">
    <property type="component" value="Unassembled WGS sequence"/>
</dbReference>
<evidence type="ECO:0000256" key="2">
    <source>
        <dbReference type="ARBA" id="ARBA00004644"/>
    </source>
</evidence>
<name>A0A7W7QUN6_9ACTN</name>
<comment type="subcellular location">
    <subcellularLocation>
        <location evidence="2">Cytoplasmic vesicle</location>
        <location evidence="2">Secretory vesicle</location>
        <location evidence="2">Synaptic vesicle membrane</location>
        <topology evidence="2">Multi-pass membrane protein</topology>
    </subcellularLocation>
    <subcellularLocation>
        <location evidence="1">Early endosome membrane</location>
    </subcellularLocation>
</comment>
<evidence type="ECO:0000313" key="12">
    <source>
        <dbReference type="EMBL" id="MBB4920092.1"/>
    </source>
</evidence>
<proteinExistence type="inferred from homology"/>
<keyword evidence="5" id="KW-0967">Endosome</keyword>
<evidence type="ECO:0000256" key="8">
    <source>
        <dbReference type="ARBA" id="ARBA00023018"/>
    </source>
</evidence>
<keyword evidence="10" id="KW-0968">Cytoplasmic vesicle</keyword>
<keyword evidence="9 11" id="KW-0472">Membrane</keyword>
<protein>
    <submittedName>
        <fullName evidence="12">Divalent metal cation (Fe/Co/Zn/Cd) transporter</fullName>
    </submittedName>
</protein>
<sequence>MIFGDSGTTTAHRSTPRAPASAHWLRDARTARALSLATLAWLGVESALGIAAGLAAHSVALIGWGMFSLVEAVASLIVVWRFTGSRTCSADAEVRAGRAVAISFWMLAPYLALHVLYDLWAGHAARPSVFGAVVTAVSLVVMPFLGVAKRRLGARLGSAATSGEGTQNLLCASQAAGVLAGIALNGLGFRWADPVMATLLAAVAVHEGRKAWRGHVCHH</sequence>
<gene>
    <name evidence="12" type="ORF">FHS44_007236</name>
</gene>
<evidence type="ECO:0000313" key="13">
    <source>
        <dbReference type="Proteomes" id="UP000552644"/>
    </source>
</evidence>
<evidence type="ECO:0000256" key="1">
    <source>
        <dbReference type="ARBA" id="ARBA00004146"/>
    </source>
</evidence>
<dbReference type="GO" id="GO:0031410">
    <property type="term" value="C:cytoplasmic vesicle"/>
    <property type="evidence" value="ECO:0007669"/>
    <property type="project" value="UniProtKB-KW"/>
</dbReference>
<dbReference type="GO" id="GO:0016020">
    <property type="term" value="C:membrane"/>
    <property type="evidence" value="ECO:0007669"/>
    <property type="project" value="InterPro"/>
</dbReference>
<organism evidence="12 13">
    <name type="scientific">Streptosporangium saharense</name>
    <dbReference type="NCBI Taxonomy" id="1706840"/>
    <lineage>
        <taxon>Bacteria</taxon>
        <taxon>Bacillati</taxon>
        <taxon>Actinomycetota</taxon>
        <taxon>Actinomycetes</taxon>
        <taxon>Streptosporangiales</taxon>
        <taxon>Streptosporangiaceae</taxon>
        <taxon>Streptosporangium</taxon>
    </lineage>
</organism>
<keyword evidence="7 11" id="KW-1133">Transmembrane helix</keyword>
<dbReference type="PANTHER" id="PTHR31937">
    <property type="entry name" value="TRANSMEMBRANE PROTEIN 163"/>
    <property type="match status" value="1"/>
</dbReference>
<evidence type="ECO:0000256" key="4">
    <source>
        <dbReference type="ARBA" id="ARBA00022692"/>
    </source>
</evidence>
<comment type="caution">
    <text evidence="12">The sequence shown here is derived from an EMBL/GenBank/DDBJ whole genome shotgun (WGS) entry which is preliminary data.</text>
</comment>
<evidence type="ECO:0000256" key="11">
    <source>
        <dbReference type="SAM" id="Phobius"/>
    </source>
</evidence>
<keyword evidence="6" id="KW-0862">Zinc</keyword>
<feature type="transmembrane region" description="Helical" evidence="11">
    <location>
        <begin position="33"/>
        <end position="55"/>
    </location>
</feature>